<dbReference type="EMBL" id="MABE01000081">
    <property type="protein sequence ID" value="OUS41360.1"/>
    <property type="molecule type" value="Genomic_DNA"/>
</dbReference>
<dbReference type="InterPro" id="IPR011249">
    <property type="entry name" value="Metalloenz_LuxS/M16"/>
</dbReference>
<reference evidence="2" key="1">
    <citation type="journal article" date="2017" name="Proc. Natl. Acad. Sci. U.S.A.">
        <title>Simulation of Deepwater Horizon oil plume reveals substrate specialization within a complex community of hydrocarbon degraders.</title>
        <authorList>
            <person name="Hu P."/>
            <person name="Dubinsky E.A."/>
            <person name="Probst A.J."/>
            <person name="Wang J."/>
            <person name="Sieber C.M.K."/>
            <person name="Tom L.M."/>
            <person name="Gardinali P."/>
            <person name="Banfield J.F."/>
            <person name="Atlas R.M."/>
            <person name="Andersen G.L."/>
        </authorList>
    </citation>
    <scope>NUCLEOTIDE SEQUENCE [LARGE SCALE GENOMIC DNA]</scope>
</reference>
<comment type="caution">
    <text evidence="1">The sequence shown here is derived from an EMBL/GenBank/DDBJ whole genome shotgun (WGS) entry which is preliminary data.</text>
</comment>
<feature type="non-terminal residue" evidence="1">
    <location>
        <position position="1"/>
    </location>
</feature>
<dbReference type="SUPFAM" id="SSF63411">
    <property type="entry name" value="LuxS/MPP-like metallohydrolase"/>
    <property type="match status" value="1"/>
</dbReference>
<dbReference type="GO" id="GO:0046872">
    <property type="term" value="F:metal ion binding"/>
    <property type="evidence" value="ECO:0007669"/>
    <property type="project" value="InterPro"/>
</dbReference>
<dbReference type="AlphaFoldDB" id="A0A1Y5HWA1"/>
<evidence type="ECO:0000313" key="1">
    <source>
        <dbReference type="EMBL" id="OUS41360.1"/>
    </source>
</evidence>
<dbReference type="Proteomes" id="UP000227088">
    <property type="component" value="Unassembled WGS sequence"/>
</dbReference>
<accession>A0A1Y5HWA1</accession>
<evidence type="ECO:0000313" key="2">
    <source>
        <dbReference type="Proteomes" id="UP000227088"/>
    </source>
</evidence>
<name>A0A1Y5HWA1_OLEAN</name>
<sequence length="95" mass="11332">RLSHADINSKRWLLAEWPQFAPISPQSLEAWKQTFVQQWQLNWQNPATQFDMLADLAYYRLPENYLLQGYWGINTLGIHQLEKYLVQCQVSHRSI</sequence>
<proteinExistence type="predicted"/>
<gene>
    <name evidence="1" type="ORF">A9R00_01310</name>
</gene>
<organism evidence="1 2">
    <name type="scientific">Oleispira antarctica</name>
    <dbReference type="NCBI Taxonomy" id="188908"/>
    <lineage>
        <taxon>Bacteria</taxon>
        <taxon>Pseudomonadati</taxon>
        <taxon>Pseudomonadota</taxon>
        <taxon>Gammaproteobacteria</taxon>
        <taxon>Oceanospirillales</taxon>
        <taxon>Oceanospirillaceae</taxon>
        <taxon>Oleispira</taxon>
    </lineage>
</organism>
<protein>
    <submittedName>
        <fullName evidence="1">Uncharacterized protein</fullName>
    </submittedName>
</protein>